<dbReference type="PANTHER" id="PTHR21339">
    <property type="entry name" value="RADICAL S-ADENOSYL METHIONINE DOMAIN-CONTAINING PROTEIN 2"/>
    <property type="match status" value="1"/>
</dbReference>
<dbReference type="InterPro" id="IPR051196">
    <property type="entry name" value="RSAD2/Viperin_antiviral"/>
</dbReference>
<organism evidence="3 4">
    <name type="scientific">Stachybotrys chlorohalonatus (strain IBT 40285)</name>
    <dbReference type="NCBI Taxonomy" id="1283841"/>
    <lineage>
        <taxon>Eukaryota</taxon>
        <taxon>Fungi</taxon>
        <taxon>Dikarya</taxon>
        <taxon>Ascomycota</taxon>
        <taxon>Pezizomycotina</taxon>
        <taxon>Sordariomycetes</taxon>
        <taxon>Hypocreomycetidae</taxon>
        <taxon>Hypocreales</taxon>
        <taxon>Stachybotryaceae</taxon>
        <taxon>Stachybotrys</taxon>
    </lineage>
</organism>
<accession>A0A084R2M4</accession>
<keyword evidence="4" id="KW-1185">Reference proteome</keyword>
<keyword evidence="2" id="KW-0411">Iron-sulfur</keyword>
<gene>
    <name evidence="3" type="ORF">S40285_00570</name>
</gene>
<sequence length="213" mass="24166">MKTGLRLLKNAGMRKINFAGGEPFLYPTKLAMLCRFCKEDLGLESGIKFKLNTVFCAYNWRGDMAETVRQLDPFRWEAFQVLLVKGENDAVERDVILSTRKRNARKLLISDNQFEAFCDKHRHLECFVPEPNSLMASSYLIVDEYLCFLDKGADVEKQSRSILDVGVLEALGEIHRDQKAFKRRGGVYEWTKDAVGEAEVGGGCGLADNEGWE</sequence>
<dbReference type="AlphaFoldDB" id="A0A084R2M4"/>
<dbReference type="InterPro" id="IPR058240">
    <property type="entry name" value="rSAM_sf"/>
</dbReference>
<evidence type="ECO:0000256" key="1">
    <source>
        <dbReference type="ARBA" id="ARBA00001966"/>
    </source>
</evidence>
<dbReference type="InParanoid" id="A0A084R2M4"/>
<keyword evidence="2" id="KW-0004">4Fe-4S</keyword>
<evidence type="ECO:0000313" key="4">
    <source>
        <dbReference type="Proteomes" id="UP000028524"/>
    </source>
</evidence>
<reference evidence="3 4" key="1">
    <citation type="journal article" date="2014" name="BMC Genomics">
        <title>Comparative genome sequencing reveals chemotype-specific gene clusters in the toxigenic black mold Stachybotrys.</title>
        <authorList>
            <person name="Semeiks J."/>
            <person name="Borek D."/>
            <person name="Otwinowski Z."/>
            <person name="Grishin N.V."/>
        </authorList>
    </citation>
    <scope>NUCLEOTIDE SEQUENCE [LARGE SCALE GENOMIC DNA]</scope>
    <source>
        <strain evidence="3 4">IBT 40285</strain>
    </source>
</reference>
<comment type="cofactor">
    <cofactor evidence="1">
        <name>[4Fe-4S] cluster</name>
        <dbReference type="ChEBI" id="CHEBI:49883"/>
    </cofactor>
</comment>
<proteinExistence type="predicted"/>
<evidence type="ECO:0000256" key="2">
    <source>
        <dbReference type="ARBA" id="ARBA00022485"/>
    </source>
</evidence>
<dbReference type="PANTHER" id="PTHR21339:SF0">
    <property type="entry name" value="S-ADENOSYLMETHIONINE-DEPENDENT NUCLEOTIDE DEHYDRATASE RSAD2"/>
    <property type="match status" value="1"/>
</dbReference>
<dbReference type="HOGENOM" id="CLU_049058_2_0_1"/>
<dbReference type="EMBL" id="KL659196">
    <property type="protein sequence ID" value="KFA70459.1"/>
    <property type="molecule type" value="Genomic_DNA"/>
</dbReference>
<evidence type="ECO:0000313" key="3">
    <source>
        <dbReference type="EMBL" id="KFA70459.1"/>
    </source>
</evidence>
<protein>
    <recommendedName>
        <fullName evidence="5">Radical SAM core domain-containing protein</fullName>
    </recommendedName>
</protein>
<name>A0A084R2M4_STAC4</name>
<dbReference type="STRING" id="1283841.A0A084R2M4"/>
<dbReference type="OrthoDB" id="549750at2759"/>
<keyword evidence="2" id="KW-0408">Iron</keyword>
<dbReference type="SUPFAM" id="SSF102114">
    <property type="entry name" value="Radical SAM enzymes"/>
    <property type="match status" value="1"/>
</dbReference>
<dbReference type="Proteomes" id="UP000028524">
    <property type="component" value="Unassembled WGS sequence"/>
</dbReference>
<keyword evidence="2" id="KW-0479">Metal-binding</keyword>
<evidence type="ECO:0008006" key="5">
    <source>
        <dbReference type="Google" id="ProtNLM"/>
    </source>
</evidence>
<dbReference type="GO" id="GO:0051539">
    <property type="term" value="F:4 iron, 4 sulfur cluster binding"/>
    <property type="evidence" value="ECO:0007669"/>
    <property type="project" value="UniProtKB-KW"/>
</dbReference>